<evidence type="ECO:0000313" key="2">
    <source>
        <dbReference type="EMBL" id="CAF4428712.1"/>
    </source>
</evidence>
<dbReference type="Proteomes" id="UP000663866">
    <property type="component" value="Unassembled WGS sequence"/>
</dbReference>
<protein>
    <submittedName>
        <fullName evidence="2">Uncharacterized protein</fullName>
    </submittedName>
</protein>
<organism evidence="2 3">
    <name type="scientific">Rotaria magnacalcarata</name>
    <dbReference type="NCBI Taxonomy" id="392030"/>
    <lineage>
        <taxon>Eukaryota</taxon>
        <taxon>Metazoa</taxon>
        <taxon>Spiralia</taxon>
        <taxon>Gnathifera</taxon>
        <taxon>Rotifera</taxon>
        <taxon>Eurotatoria</taxon>
        <taxon>Bdelloidea</taxon>
        <taxon>Philodinida</taxon>
        <taxon>Philodinidae</taxon>
        <taxon>Rotaria</taxon>
    </lineage>
</organism>
<dbReference type="InterPro" id="IPR016024">
    <property type="entry name" value="ARM-type_fold"/>
</dbReference>
<comment type="caution">
    <text evidence="2">The sequence shown here is derived from an EMBL/GenBank/DDBJ whole genome shotgun (WGS) entry which is preliminary data.</text>
</comment>
<dbReference type="EMBL" id="CAJNRF010015929">
    <property type="protein sequence ID" value="CAF2183384.1"/>
    <property type="molecule type" value="Genomic_DNA"/>
</dbReference>
<dbReference type="SUPFAM" id="SSF48371">
    <property type="entry name" value="ARM repeat"/>
    <property type="match status" value="1"/>
</dbReference>
<name>A0A820R147_9BILA</name>
<evidence type="ECO:0000313" key="1">
    <source>
        <dbReference type="EMBL" id="CAF2183384.1"/>
    </source>
</evidence>
<accession>A0A820R147</accession>
<reference evidence="2" key="1">
    <citation type="submission" date="2021-02" db="EMBL/GenBank/DDBJ databases">
        <authorList>
            <person name="Nowell W R."/>
        </authorList>
    </citation>
    <scope>NUCLEOTIDE SEQUENCE</scope>
</reference>
<dbReference type="AlphaFoldDB" id="A0A820R147"/>
<dbReference type="InterPro" id="IPR011989">
    <property type="entry name" value="ARM-like"/>
</dbReference>
<evidence type="ECO:0000313" key="3">
    <source>
        <dbReference type="Proteomes" id="UP000663866"/>
    </source>
</evidence>
<gene>
    <name evidence="2" type="ORF">OVN521_LOCUS36552</name>
    <name evidence="1" type="ORF">WKI299_LOCUS33577</name>
</gene>
<dbReference type="Proteomes" id="UP000663856">
    <property type="component" value="Unassembled WGS sequence"/>
</dbReference>
<dbReference type="Gene3D" id="1.25.10.10">
    <property type="entry name" value="Leucine-rich Repeat Variant"/>
    <property type="match status" value="2"/>
</dbReference>
<dbReference type="EMBL" id="CAJOBG010043554">
    <property type="protein sequence ID" value="CAF4428712.1"/>
    <property type="molecule type" value="Genomic_DNA"/>
</dbReference>
<keyword evidence="3" id="KW-1185">Reference proteome</keyword>
<dbReference type="Pfam" id="PF13646">
    <property type="entry name" value="HEAT_2"/>
    <property type="match status" value="1"/>
</dbReference>
<proteinExistence type="predicted"/>
<sequence>MGGAATVEKGLDALINALRDQDKHVCNKAVDRCGRFREESEMVAVMNTLISALRDPDKIVRCLACDVLAFMGEKVATREVINGLIDALQDLNRAACTKEHFRFDFMDEETATREDISALLGALWGADIVARSVACHALGWMGERAATKVVYDNLMTVVNLHREDKRLRIAAADALAKIGGWSEMKDVILPFSRRLHHRIVVDCDEACYEVSLMAGKADWGRVLTLLVEVHENGKFLLQESLLGRVLTMAVGSYEAMLTLSPEMVVKLCELCRAAHDMEWSEIPSDHFVKVFGESEEKSWLDLVKYAALLHGVAITVMDDKILIYDKKQVIATEKFERELLNTFMNAMKAENNTR</sequence>